<sequence length="176" mass="19857">MRNIIKPFSTSSSPSYVQNHISWSLVQTIIGIGSLIVLAPLFFCVSTNQCIYHQKMALLHHDQVHDYNGDKQSKVTSSPPLSSILRPFNGASSDHYYYPLNLIKKNQQTGDYYDEKLKKIESELGSVRVFLKEIAAVSVHLNSSTTHEDIISSDGPDYYIPNGQIYGNPYLFHAYV</sequence>
<keyword evidence="3" id="KW-1185">Reference proteome</keyword>
<feature type="transmembrane region" description="Helical" evidence="1">
    <location>
        <begin position="21"/>
        <end position="43"/>
    </location>
</feature>
<keyword evidence="1" id="KW-1133">Transmembrane helix</keyword>
<dbReference type="AlphaFoldDB" id="A0A4Y7JF92"/>
<reference evidence="2 3" key="1">
    <citation type="journal article" date="2018" name="Science">
        <title>The opium poppy genome and morphinan production.</title>
        <authorList>
            <person name="Guo L."/>
            <person name="Winzer T."/>
            <person name="Yang X."/>
            <person name="Li Y."/>
            <person name="Ning Z."/>
            <person name="He Z."/>
            <person name="Teodor R."/>
            <person name="Lu Y."/>
            <person name="Bowser T.A."/>
            <person name="Graham I.A."/>
            <person name="Ye K."/>
        </authorList>
    </citation>
    <scope>NUCLEOTIDE SEQUENCE [LARGE SCALE GENOMIC DNA]</scope>
    <source>
        <strain evidence="3">cv. HN1</strain>
        <tissue evidence="2">Leaves</tissue>
    </source>
</reference>
<evidence type="ECO:0000256" key="1">
    <source>
        <dbReference type="SAM" id="Phobius"/>
    </source>
</evidence>
<name>A0A4Y7JF92_PAPSO</name>
<keyword evidence="1" id="KW-0472">Membrane</keyword>
<keyword evidence="1" id="KW-0812">Transmembrane</keyword>
<gene>
    <name evidence="2" type="ORF">C5167_005613</name>
</gene>
<dbReference type="EMBL" id="CM010718">
    <property type="protein sequence ID" value="RZC58315.1"/>
    <property type="molecule type" value="Genomic_DNA"/>
</dbReference>
<proteinExistence type="predicted"/>
<evidence type="ECO:0000313" key="3">
    <source>
        <dbReference type="Proteomes" id="UP000316621"/>
    </source>
</evidence>
<evidence type="ECO:0000313" key="2">
    <source>
        <dbReference type="EMBL" id="RZC58315.1"/>
    </source>
</evidence>
<accession>A0A4Y7JF92</accession>
<protein>
    <submittedName>
        <fullName evidence="2">Uncharacterized protein</fullName>
    </submittedName>
</protein>
<organism evidence="2 3">
    <name type="scientific">Papaver somniferum</name>
    <name type="common">Opium poppy</name>
    <dbReference type="NCBI Taxonomy" id="3469"/>
    <lineage>
        <taxon>Eukaryota</taxon>
        <taxon>Viridiplantae</taxon>
        <taxon>Streptophyta</taxon>
        <taxon>Embryophyta</taxon>
        <taxon>Tracheophyta</taxon>
        <taxon>Spermatophyta</taxon>
        <taxon>Magnoliopsida</taxon>
        <taxon>Ranunculales</taxon>
        <taxon>Papaveraceae</taxon>
        <taxon>Papaveroideae</taxon>
        <taxon>Papaver</taxon>
    </lineage>
</organism>
<dbReference type="Gramene" id="RZC58315">
    <property type="protein sequence ID" value="RZC58315"/>
    <property type="gene ID" value="C5167_005613"/>
</dbReference>
<dbReference type="OMA" id="ITATHNQ"/>
<dbReference type="Proteomes" id="UP000316621">
    <property type="component" value="Chromosome 4"/>
</dbReference>